<dbReference type="InterPro" id="IPR011010">
    <property type="entry name" value="DNA_brk_join_enz"/>
</dbReference>
<dbReference type="InterPro" id="IPR029464">
    <property type="entry name" value="HSDR_N"/>
</dbReference>
<proteinExistence type="predicted"/>
<dbReference type="RefSeq" id="WP_003481223.1">
    <property type="nucleotide sequence ID" value="NZ_CATNXE010000002.1"/>
</dbReference>
<keyword evidence="2" id="KW-0233">DNA recombination</keyword>
<dbReference type="GO" id="GO:0003677">
    <property type="term" value="F:DNA binding"/>
    <property type="evidence" value="ECO:0007669"/>
    <property type="project" value="UniProtKB-KW"/>
</dbReference>
<gene>
    <name evidence="4" type="ORF">NCTC8081_00951</name>
</gene>
<evidence type="ECO:0000313" key="4">
    <source>
        <dbReference type="EMBL" id="SQC06836.1"/>
    </source>
</evidence>
<evidence type="ECO:0000259" key="3">
    <source>
        <dbReference type="Pfam" id="PF13588"/>
    </source>
</evidence>
<organism evidence="4 5">
    <name type="scientific">Clostridium perfringens</name>
    <dbReference type="NCBI Taxonomy" id="1502"/>
    <lineage>
        <taxon>Bacteria</taxon>
        <taxon>Bacillati</taxon>
        <taxon>Bacillota</taxon>
        <taxon>Clostridia</taxon>
        <taxon>Eubacteriales</taxon>
        <taxon>Clostridiaceae</taxon>
        <taxon>Clostridium</taxon>
    </lineage>
</organism>
<evidence type="ECO:0000256" key="2">
    <source>
        <dbReference type="ARBA" id="ARBA00023172"/>
    </source>
</evidence>
<sequence>MELKKIQKIYENLPDDSTEEDVKIHVIVDMLQILGYKKEWMKFEAREKDRKGVADILINLPKGEKIIVEVKSKKSILNDESKGQLLNYLTNKDSRLGILTNGNQFLLVDNTIKVTRNIDKYFLEVSLDNNCKMNLTLFNFFSYKYIFDLKTTQYFELYKSYAVNKFIDRKSIIESQYRSACYIFFSNIANKEYSTLELSLNNFENMVLKNNWSKETIKNKYRYIRSFLDYLEREKYIEKNRFDLYGLKKIIEKVENKDLKSNIKVDSYVINKMKNYYVGIDSKNEVITLLFLYTLNYELIINLKRDDYSDGFIKYNGRKIKLPNYINDAIKKHLEYLKKKKIKSNYLLNNRYGGKYKKITEETIRRAVKGIFQNDKDINRNIFQSYFINDMYKKNLPIEIIAKWLELDIATVYKYIDVKLLKRNIDKHFKDIINKHTYVI</sequence>
<name>A0A2X3C4X3_CLOPF</name>
<dbReference type="Gene3D" id="1.10.443.10">
    <property type="entry name" value="Intergrase catalytic core"/>
    <property type="match status" value="1"/>
</dbReference>
<accession>A0A2X3C4X3</accession>
<keyword evidence="1" id="KW-0238">DNA-binding</keyword>
<evidence type="ECO:0000313" key="5">
    <source>
        <dbReference type="Proteomes" id="UP000250234"/>
    </source>
</evidence>
<evidence type="ECO:0000256" key="1">
    <source>
        <dbReference type="ARBA" id="ARBA00023125"/>
    </source>
</evidence>
<feature type="domain" description="Type I restriction enzyme R protein N-terminal" evidence="3">
    <location>
        <begin position="19"/>
        <end position="109"/>
    </location>
</feature>
<dbReference type="InterPro" id="IPR010998">
    <property type="entry name" value="Integrase_recombinase_N"/>
</dbReference>
<dbReference type="Proteomes" id="UP000250234">
    <property type="component" value="Unassembled WGS sequence"/>
</dbReference>
<dbReference type="Pfam" id="PF13588">
    <property type="entry name" value="HSDR_N_2"/>
    <property type="match status" value="1"/>
</dbReference>
<dbReference type="InterPro" id="IPR013762">
    <property type="entry name" value="Integrase-like_cat_sf"/>
</dbReference>
<dbReference type="Gene3D" id="1.10.150.130">
    <property type="match status" value="1"/>
</dbReference>
<protein>
    <submittedName>
        <fullName evidence="4">Phage integrase family site-specific recombinase</fullName>
    </submittedName>
</protein>
<reference evidence="4 5" key="1">
    <citation type="submission" date="2018-06" db="EMBL/GenBank/DDBJ databases">
        <authorList>
            <consortium name="Pathogen Informatics"/>
            <person name="Doyle S."/>
        </authorList>
    </citation>
    <scope>NUCLEOTIDE SEQUENCE [LARGE SCALE GENOMIC DNA]</scope>
    <source>
        <strain evidence="4 5">NCTC8081</strain>
    </source>
</reference>
<dbReference type="EMBL" id="UAWO01000002">
    <property type="protein sequence ID" value="SQC06836.1"/>
    <property type="molecule type" value="Genomic_DNA"/>
</dbReference>
<dbReference type="SUPFAM" id="SSF56349">
    <property type="entry name" value="DNA breaking-rejoining enzymes"/>
    <property type="match status" value="1"/>
</dbReference>
<dbReference type="AlphaFoldDB" id="A0A2X3C4X3"/>
<dbReference type="GO" id="GO:0006310">
    <property type="term" value="P:DNA recombination"/>
    <property type="evidence" value="ECO:0007669"/>
    <property type="project" value="UniProtKB-KW"/>
</dbReference>
<dbReference type="GO" id="GO:0015074">
    <property type="term" value="P:DNA integration"/>
    <property type="evidence" value="ECO:0007669"/>
    <property type="project" value="InterPro"/>
</dbReference>